<sequence length="48" mass="5706">MHLLHIPLHGRGIEQNTRRLRRREHWAAGGAIDFRRERVPQPRSQADL</sequence>
<evidence type="ECO:0000313" key="1">
    <source>
        <dbReference type="EMBL" id="MBX48725.1"/>
    </source>
</evidence>
<name>A0A2P2P1R7_RHIMU</name>
<accession>A0A2P2P1R7</accession>
<protein>
    <submittedName>
        <fullName evidence="1">Callose synthase 12-like</fullName>
    </submittedName>
</protein>
<proteinExistence type="predicted"/>
<organism evidence="1">
    <name type="scientific">Rhizophora mucronata</name>
    <name type="common">Asiatic mangrove</name>
    <dbReference type="NCBI Taxonomy" id="61149"/>
    <lineage>
        <taxon>Eukaryota</taxon>
        <taxon>Viridiplantae</taxon>
        <taxon>Streptophyta</taxon>
        <taxon>Embryophyta</taxon>
        <taxon>Tracheophyta</taxon>
        <taxon>Spermatophyta</taxon>
        <taxon>Magnoliopsida</taxon>
        <taxon>eudicotyledons</taxon>
        <taxon>Gunneridae</taxon>
        <taxon>Pentapetalae</taxon>
        <taxon>rosids</taxon>
        <taxon>fabids</taxon>
        <taxon>Malpighiales</taxon>
        <taxon>Rhizophoraceae</taxon>
        <taxon>Rhizophora</taxon>
    </lineage>
</organism>
<reference evidence="1" key="1">
    <citation type="submission" date="2018-02" db="EMBL/GenBank/DDBJ databases">
        <title>Rhizophora mucronata_Transcriptome.</title>
        <authorList>
            <person name="Meera S.P."/>
            <person name="Sreeshan A."/>
            <person name="Augustine A."/>
        </authorList>
    </citation>
    <scope>NUCLEOTIDE SEQUENCE</scope>
    <source>
        <tissue evidence="1">Leaf</tissue>
    </source>
</reference>
<dbReference type="EMBL" id="GGEC01068241">
    <property type="protein sequence ID" value="MBX48725.1"/>
    <property type="molecule type" value="Transcribed_RNA"/>
</dbReference>
<dbReference type="AlphaFoldDB" id="A0A2P2P1R7"/>